<dbReference type="AlphaFoldDB" id="A0AAE1UY06"/>
<reference evidence="1" key="1">
    <citation type="submission" date="2023-12" db="EMBL/GenBank/DDBJ databases">
        <title>Genome assembly of Anisodus tanguticus.</title>
        <authorList>
            <person name="Wang Y.-J."/>
        </authorList>
    </citation>
    <scope>NUCLEOTIDE SEQUENCE</scope>
    <source>
        <strain evidence="1">KB-2021</strain>
        <tissue evidence="1">Leaf</tissue>
    </source>
</reference>
<sequence>MTPNLNDTTTATPNFHEGLPRILWSSSEVVGNSASIWWHSSCSSFTAFLSKLGIGGRSPSDQVGNVLAAAMIAPSKNLSPSFDTLPGRPDMLKTDKKLYGDFLPSADECTSFLLSTEKDLLQTETRMAAFGMYLEDLLELQDEKLASTMREQQHRALEFWEKNWHPAVPLKIKRLARDLERFIWAMSIAQSRCINLQTRIGALIQDANMLVPYAVKGKALHAVE</sequence>
<gene>
    <name evidence="1" type="ORF">RND71_034016</name>
</gene>
<proteinExistence type="predicted"/>
<dbReference type="GO" id="GO:0000427">
    <property type="term" value="C:plastid-encoded plastid RNA polymerase complex"/>
    <property type="evidence" value="ECO:0007669"/>
    <property type="project" value="TreeGrafter"/>
</dbReference>
<dbReference type="GO" id="GO:0009658">
    <property type="term" value="P:chloroplast organization"/>
    <property type="evidence" value="ECO:0007669"/>
    <property type="project" value="TreeGrafter"/>
</dbReference>
<dbReference type="Gene3D" id="3.90.1410.10">
    <property type="entry name" value="set domain protein methyltransferase, domain 1"/>
    <property type="match status" value="1"/>
</dbReference>
<dbReference type="PANTHER" id="PTHR13271:SF54">
    <property type="entry name" value="PROTEIN PLASTID TRANSCRIPTIONALLY ACTIVE 14"/>
    <property type="match status" value="1"/>
</dbReference>
<evidence type="ECO:0000313" key="1">
    <source>
        <dbReference type="EMBL" id="KAK4347677.1"/>
    </source>
</evidence>
<dbReference type="Proteomes" id="UP001291623">
    <property type="component" value="Unassembled WGS sequence"/>
</dbReference>
<keyword evidence="2" id="KW-1185">Reference proteome</keyword>
<organism evidence="1 2">
    <name type="scientific">Anisodus tanguticus</name>
    <dbReference type="NCBI Taxonomy" id="243964"/>
    <lineage>
        <taxon>Eukaryota</taxon>
        <taxon>Viridiplantae</taxon>
        <taxon>Streptophyta</taxon>
        <taxon>Embryophyta</taxon>
        <taxon>Tracheophyta</taxon>
        <taxon>Spermatophyta</taxon>
        <taxon>Magnoliopsida</taxon>
        <taxon>eudicotyledons</taxon>
        <taxon>Gunneridae</taxon>
        <taxon>Pentapetalae</taxon>
        <taxon>asterids</taxon>
        <taxon>lamiids</taxon>
        <taxon>Solanales</taxon>
        <taxon>Solanaceae</taxon>
        <taxon>Solanoideae</taxon>
        <taxon>Hyoscyameae</taxon>
        <taxon>Anisodus</taxon>
    </lineage>
</organism>
<evidence type="ECO:0000313" key="2">
    <source>
        <dbReference type="Proteomes" id="UP001291623"/>
    </source>
</evidence>
<dbReference type="EMBL" id="JAVYJV010000018">
    <property type="protein sequence ID" value="KAK4347677.1"/>
    <property type="molecule type" value="Genomic_DNA"/>
</dbReference>
<name>A0AAE1UY06_9SOLA</name>
<dbReference type="GO" id="GO:0016279">
    <property type="term" value="F:protein-lysine N-methyltransferase activity"/>
    <property type="evidence" value="ECO:0007669"/>
    <property type="project" value="TreeGrafter"/>
</dbReference>
<dbReference type="GO" id="GO:0010027">
    <property type="term" value="P:thylakoid membrane organization"/>
    <property type="evidence" value="ECO:0007669"/>
    <property type="project" value="TreeGrafter"/>
</dbReference>
<dbReference type="GO" id="GO:0042793">
    <property type="term" value="P:plastid transcription"/>
    <property type="evidence" value="ECO:0007669"/>
    <property type="project" value="TreeGrafter"/>
</dbReference>
<accession>A0AAE1UY06</accession>
<protein>
    <submittedName>
        <fullName evidence="1">Uncharacterized protein</fullName>
    </submittedName>
</protein>
<comment type="caution">
    <text evidence="1">The sequence shown here is derived from an EMBL/GenBank/DDBJ whole genome shotgun (WGS) entry which is preliminary data.</text>
</comment>
<dbReference type="GO" id="GO:0009534">
    <property type="term" value="C:chloroplast thylakoid"/>
    <property type="evidence" value="ECO:0007669"/>
    <property type="project" value="TreeGrafter"/>
</dbReference>
<dbReference type="InterPro" id="IPR050600">
    <property type="entry name" value="SETD3_SETD6_MTase"/>
</dbReference>
<dbReference type="PANTHER" id="PTHR13271">
    <property type="entry name" value="UNCHARACTERIZED PUTATIVE METHYLTRANSFERASE"/>
    <property type="match status" value="1"/>
</dbReference>